<evidence type="ECO:0000256" key="1">
    <source>
        <dbReference type="ARBA" id="ARBA00022729"/>
    </source>
</evidence>
<evidence type="ECO:0008006" key="3">
    <source>
        <dbReference type="Google" id="ProtNLM"/>
    </source>
</evidence>
<dbReference type="GO" id="GO:0120010">
    <property type="term" value="P:intermembrane phospholipid transfer"/>
    <property type="evidence" value="ECO:0007669"/>
    <property type="project" value="TreeGrafter"/>
</dbReference>
<organism evidence="2">
    <name type="scientific">marine metagenome</name>
    <dbReference type="NCBI Taxonomy" id="408172"/>
    <lineage>
        <taxon>unclassified sequences</taxon>
        <taxon>metagenomes</taxon>
        <taxon>ecological metagenomes</taxon>
    </lineage>
</organism>
<sequence>MNKFIQPLISVLILFISFNLFAAASDEVKTSSEDFETTTYEDEIYDPLEGINRAIFGFNNVADRVILEPVAKGYKKLPSPIQSGIGNFLNNLKLPLAAVNQLLQGQGKNAAESTGRFLVNSTIGIFGLVDVADNIGLEQKKEDFGQTLATWGVGDGFYIVLPLFGPSNLRDSTGMLMTMTTDPINAYAVNQGEAWVIPLKTAANAIDQR</sequence>
<dbReference type="PANTHER" id="PTHR30035">
    <property type="entry name" value="LIPOPROTEIN VACJ-RELATED"/>
    <property type="match status" value="1"/>
</dbReference>
<gene>
    <name evidence="2" type="ORF">METZ01_LOCUS223327</name>
</gene>
<protein>
    <recommendedName>
        <fullName evidence="3">VacJ family lipoprotein</fullName>
    </recommendedName>
</protein>
<evidence type="ECO:0000313" key="2">
    <source>
        <dbReference type="EMBL" id="SVB70473.1"/>
    </source>
</evidence>
<dbReference type="Pfam" id="PF04333">
    <property type="entry name" value="MlaA"/>
    <property type="match status" value="1"/>
</dbReference>
<dbReference type="GO" id="GO:0016020">
    <property type="term" value="C:membrane"/>
    <property type="evidence" value="ECO:0007669"/>
    <property type="project" value="InterPro"/>
</dbReference>
<proteinExistence type="predicted"/>
<dbReference type="PRINTS" id="PR01805">
    <property type="entry name" value="VACJLIPOPROT"/>
</dbReference>
<dbReference type="EMBL" id="UINC01053673">
    <property type="protein sequence ID" value="SVB70473.1"/>
    <property type="molecule type" value="Genomic_DNA"/>
</dbReference>
<dbReference type="AlphaFoldDB" id="A0A382G7D2"/>
<reference evidence="2" key="1">
    <citation type="submission" date="2018-05" db="EMBL/GenBank/DDBJ databases">
        <authorList>
            <person name="Lanie J.A."/>
            <person name="Ng W.-L."/>
            <person name="Kazmierczak K.M."/>
            <person name="Andrzejewski T.M."/>
            <person name="Davidsen T.M."/>
            <person name="Wayne K.J."/>
            <person name="Tettelin H."/>
            <person name="Glass J.I."/>
            <person name="Rusch D."/>
            <person name="Podicherti R."/>
            <person name="Tsui H.-C.T."/>
            <person name="Winkler M.E."/>
        </authorList>
    </citation>
    <scope>NUCLEOTIDE SEQUENCE</scope>
</reference>
<keyword evidence="1" id="KW-0732">Signal</keyword>
<accession>A0A382G7D2</accession>
<dbReference type="InterPro" id="IPR007428">
    <property type="entry name" value="MlaA"/>
</dbReference>
<dbReference type="PANTHER" id="PTHR30035:SF3">
    <property type="entry name" value="INTERMEMBRANE PHOSPHOLIPID TRANSPORT SYSTEM LIPOPROTEIN MLAA"/>
    <property type="match status" value="1"/>
</dbReference>
<name>A0A382G7D2_9ZZZZ</name>
<feature type="non-terminal residue" evidence="2">
    <location>
        <position position="209"/>
    </location>
</feature>